<dbReference type="Proteomes" id="UP000241690">
    <property type="component" value="Unassembled WGS sequence"/>
</dbReference>
<gene>
    <name evidence="1" type="ORF">M431DRAFT_359823</name>
</gene>
<name>A0A2T4AM77_TRIHA</name>
<evidence type="ECO:0000313" key="1">
    <source>
        <dbReference type="EMBL" id="PTB58177.1"/>
    </source>
</evidence>
<protein>
    <submittedName>
        <fullName evidence="1">Uncharacterized protein</fullName>
    </submittedName>
</protein>
<dbReference type="GeneID" id="36623116"/>
<reference evidence="1 2" key="1">
    <citation type="submission" date="2016-07" db="EMBL/GenBank/DDBJ databases">
        <title>Multiple horizontal gene transfer events from other fungi enriched the ability of initially mycotrophic Trichoderma (Ascomycota) to feed on dead plant biomass.</title>
        <authorList>
            <consortium name="DOE Joint Genome Institute"/>
            <person name="Aerts A."/>
            <person name="Atanasova L."/>
            <person name="Chenthamara K."/>
            <person name="Zhang J."/>
            <person name="Grujic M."/>
            <person name="Henrissat B."/>
            <person name="Kuo A."/>
            <person name="Salamov A."/>
            <person name="Lipzen A."/>
            <person name="Labutti K."/>
            <person name="Barry K."/>
            <person name="Miao Y."/>
            <person name="Rahimi M.J."/>
            <person name="Shen Q."/>
            <person name="Grigoriev I.V."/>
            <person name="Kubicek C.P."/>
            <person name="Druzhinina I.S."/>
        </authorList>
    </citation>
    <scope>NUCLEOTIDE SEQUENCE [LARGE SCALE GENOMIC DNA]</scope>
    <source>
        <strain evidence="1 2">CBS 226.95</strain>
    </source>
</reference>
<keyword evidence="2" id="KW-1185">Reference proteome</keyword>
<evidence type="ECO:0000313" key="2">
    <source>
        <dbReference type="Proteomes" id="UP000241690"/>
    </source>
</evidence>
<sequence>MMTVEGVCFSCRVRRDGLPAFAFALVPVAVAGTCRCGDPCSALQVNVPGSHGHPQASCCSTDQALAETFPLFFLSRLPSFYCPSCTSPFIQHTVQ</sequence>
<dbReference type="EMBL" id="KZ679677">
    <property type="protein sequence ID" value="PTB58177.1"/>
    <property type="molecule type" value="Genomic_DNA"/>
</dbReference>
<dbReference type="AlphaFoldDB" id="A0A2T4AM77"/>
<proteinExistence type="predicted"/>
<accession>A0A2T4AM77</accession>
<organism evidence="1 2">
    <name type="scientific">Trichoderma harzianum CBS 226.95</name>
    <dbReference type="NCBI Taxonomy" id="983964"/>
    <lineage>
        <taxon>Eukaryota</taxon>
        <taxon>Fungi</taxon>
        <taxon>Dikarya</taxon>
        <taxon>Ascomycota</taxon>
        <taxon>Pezizomycotina</taxon>
        <taxon>Sordariomycetes</taxon>
        <taxon>Hypocreomycetidae</taxon>
        <taxon>Hypocreales</taxon>
        <taxon>Hypocreaceae</taxon>
        <taxon>Trichoderma</taxon>
    </lineage>
</organism>
<dbReference type="RefSeq" id="XP_024777854.1">
    <property type="nucleotide sequence ID" value="XM_024914551.1"/>
</dbReference>